<keyword evidence="2" id="KW-1185">Reference proteome</keyword>
<dbReference type="Proteomes" id="UP000194127">
    <property type="component" value="Unassembled WGS sequence"/>
</dbReference>
<name>A0A1X6MR59_9APHY</name>
<evidence type="ECO:0000313" key="1">
    <source>
        <dbReference type="EMBL" id="OSX58867.1"/>
    </source>
</evidence>
<dbReference type="GeneID" id="36331487"/>
<dbReference type="AlphaFoldDB" id="A0A1X6MR59"/>
<dbReference type="EMBL" id="KZ110603">
    <property type="protein sequence ID" value="OSX58867.1"/>
    <property type="molecule type" value="Genomic_DNA"/>
</dbReference>
<accession>A0A1X6MR59</accession>
<proteinExistence type="predicted"/>
<protein>
    <submittedName>
        <fullName evidence="1">Uncharacterized protein</fullName>
    </submittedName>
</protein>
<organism evidence="1 2">
    <name type="scientific">Postia placenta MAD-698-R-SB12</name>
    <dbReference type="NCBI Taxonomy" id="670580"/>
    <lineage>
        <taxon>Eukaryota</taxon>
        <taxon>Fungi</taxon>
        <taxon>Dikarya</taxon>
        <taxon>Basidiomycota</taxon>
        <taxon>Agaricomycotina</taxon>
        <taxon>Agaricomycetes</taxon>
        <taxon>Polyporales</taxon>
        <taxon>Adustoporiaceae</taxon>
        <taxon>Rhodonia</taxon>
    </lineage>
</organism>
<sequence length="154" mass="16724">MEFQGAIPRTVHWTLEQCREFCGGAFLTHGLVTAELGDLDLCCCGVVEIAKTALERHEEILDVGKGRHSPLYSDLNSCELGKDWGGPAAGGMEDGPGVEAVVVAVRQVDFGGNKCVSSLTAAMMVEALEETRWEGDVHQRLEPRRGPRTTSWPN</sequence>
<dbReference type="RefSeq" id="XP_024335661.1">
    <property type="nucleotide sequence ID" value="XM_024486538.1"/>
</dbReference>
<reference evidence="1 2" key="1">
    <citation type="submission" date="2017-04" db="EMBL/GenBank/DDBJ databases">
        <title>Genome Sequence of the Model Brown-Rot Fungus Postia placenta SB12.</title>
        <authorList>
            <consortium name="DOE Joint Genome Institute"/>
            <person name="Gaskell J."/>
            <person name="Kersten P."/>
            <person name="Larrondo L.F."/>
            <person name="Canessa P."/>
            <person name="Martinez D."/>
            <person name="Hibbett D."/>
            <person name="Schmoll M."/>
            <person name="Kubicek C.P."/>
            <person name="Martinez A.T."/>
            <person name="Yadav J."/>
            <person name="Master E."/>
            <person name="Magnuson J.K."/>
            <person name="James T."/>
            <person name="Yaver D."/>
            <person name="Berka R."/>
            <person name="Labutti K."/>
            <person name="Lipzen A."/>
            <person name="Aerts A."/>
            <person name="Barry K."/>
            <person name="Henrissat B."/>
            <person name="Blanchette R."/>
            <person name="Grigoriev I."/>
            <person name="Cullen D."/>
        </authorList>
    </citation>
    <scope>NUCLEOTIDE SEQUENCE [LARGE SCALE GENOMIC DNA]</scope>
    <source>
        <strain evidence="1 2">MAD-698-R-SB12</strain>
    </source>
</reference>
<evidence type="ECO:0000313" key="2">
    <source>
        <dbReference type="Proteomes" id="UP000194127"/>
    </source>
</evidence>
<gene>
    <name evidence="1" type="ORF">POSPLADRAFT_1151482</name>
</gene>
<dbReference type="OrthoDB" id="10272865at2759"/>